<gene>
    <name evidence="2" type="ORF">LARSCL_LOCUS763</name>
</gene>
<evidence type="ECO:0000313" key="2">
    <source>
        <dbReference type="EMBL" id="CAL1262066.1"/>
    </source>
</evidence>
<reference evidence="2 3" key="1">
    <citation type="submission" date="2024-04" db="EMBL/GenBank/DDBJ databases">
        <authorList>
            <person name="Rising A."/>
            <person name="Reimegard J."/>
            <person name="Sonavane S."/>
            <person name="Akerstrom W."/>
            <person name="Nylinder S."/>
            <person name="Hedman E."/>
            <person name="Kallberg Y."/>
        </authorList>
    </citation>
    <scope>NUCLEOTIDE SEQUENCE [LARGE SCALE GENOMIC DNA]</scope>
</reference>
<name>A0AAV1YSX6_9ARAC</name>
<protein>
    <recommendedName>
        <fullName evidence="1">F-box/LRR-repeat protein 18 LRR domain-containing protein</fullName>
    </recommendedName>
</protein>
<feature type="domain" description="F-box/LRR-repeat protein 18 LRR" evidence="1">
    <location>
        <begin position="495"/>
        <end position="642"/>
    </location>
</feature>
<dbReference type="InterPro" id="IPR036047">
    <property type="entry name" value="F-box-like_dom_sf"/>
</dbReference>
<dbReference type="Proteomes" id="UP001497382">
    <property type="component" value="Unassembled WGS sequence"/>
</dbReference>
<sequence length="682" mass="78151">NKSGFGFRVLHKTFCKLGLKFKENKLNIFYSIFEIYNFYTDFYIKTIMLRKILKITHNISLQNKQSDSSNRAPEAWLCILPTEILTIIFSYLSPQSLVTIRELGVKRLTEISLSLKVADFSQCNKVLTEDVSSFFTKDRVGHIKEISFDNIFFIKPFILEKYIVKCKHLTVLSVIECGLSYANILCIFQNCSELEELYWSLCIKKAVPSFEKIFENVKKLYLCIKEPKYLEYVVITKILEMCPKALDVCLNFSPYFSRILPPEVARTICTGKIFYKNREHPVNVVASTTPERFLGEANSVMDHLSCIDSLNIEDVFINGEDMSFFLSNYSSYLQFVTEERDLSNLSSVPDDSVHSLVVIMTDKKADLLNHIEKIKKVTGFKLQHLTLHNTSSPSTFSHNGHLGEASGGAFMCDILSRIVSNSLNISVLNLAELHYDIAFPFSALYCLKQLKALSLSACTMKESAYDYEPTFEAQVKGFNGLVENCKNVEKFSFLGCLWCQFGPDDEGLADTYKWKKLKSFTLANIDTFRTCPFLIHIASNCPDFKSLELIEVGETSVCHYIDRVIHIIRKSKKLFFLRINQAKFNPAQPLFWKSLESARNLQGICLTTRSSACVENKLITDALRKLPFLHIFHLTAPRMCQNLPSQVKQIITRNEVQTYNLQVVPTKEDSYESCDLMHFPTF</sequence>
<dbReference type="Pfam" id="PF19729">
    <property type="entry name" value="LRR_FBXL18"/>
    <property type="match status" value="1"/>
</dbReference>
<dbReference type="AlphaFoldDB" id="A0AAV1YSX6"/>
<keyword evidence="3" id="KW-1185">Reference proteome</keyword>
<proteinExistence type="predicted"/>
<accession>A0AAV1YSX6</accession>
<dbReference type="SUPFAM" id="SSF81383">
    <property type="entry name" value="F-box domain"/>
    <property type="match status" value="1"/>
</dbReference>
<dbReference type="InterPro" id="IPR045627">
    <property type="entry name" value="FBXL18_LRR"/>
</dbReference>
<dbReference type="SUPFAM" id="SSF52047">
    <property type="entry name" value="RNI-like"/>
    <property type="match status" value="1"/>
</dbReference>
<dbReference type="InterPro" id="IPR032675">
    <property type="entry name" value="LRR_dom_sf"/>
</dbReference>
<organism evidence="2 3">
    <name type="scientific">Larinioides sclopetarius</name>
    <dbReference type="NCBI Taxonomy" id="280406"/>
    <lineage>
        <taxon>Eukaryota</taxon>
        <taxon>Metazoa</taxon>
        <taxon>Ecdysozoa</taxon>
        <taxon>Arthropoda</taxon>
        <taxon>Chelicerata</taxon>
        <taxon>Arachnida</taxon>
        <taxon>Araneae</taxon>
        <taxon>Araneomorphae</taxon>
        <taxon>Entelegynae</taxon>
        <taxon>Araneoidea</taxon>
        <taxon>Araneidae</taxon>
        <taxon>Larinioides</taxon>
    </lineage>
</organism>
<feature type="non-terminal residue" evidence="2">
    <location>
        <position position="1"/>
    </location>
</feature>
<evidence type="ECO:0000313" key="3">
    <source>
        <dbReference type="Proteomes" id="UP001497382"/>
    </source>
</evidence>
<dbReference type="GO" id="GO:0031146">
    <property type="term" value="P:SCF-dependent proteasomal ubiquitin-dependent protein catabolic process"/>
    <property type="evidence" value="ECO:0007669"/>
    <property type="project" value="InterPro"/>
</dbReference>
<dbReference type="EMBL" id="CAXIEN010000004">
    <property type="protein sequence ID" value="CAL1262066.1"/>
    <property type="molecule type" value="Genomic_DNA"/>
</dbReference>
<dbReference type="Gene3D" id="3.80.10.10">
    <property type="entry name" value="Ribonuclease Inhibitor"/>
    <property type="match status" value="2"/>
</dbReference>
<comment type="caution">
    <text evidence="2">The sequence shown here is derived from an EMBL/GenBank/DDBJ whole genome shotgun (WGS) entry which is preliminary data.</text>
</comment>
<evidence type="ECO:0000259" key="1">
    <source>
        <dbReference type="Pfam" id="PF19729"/>
    </source>
</evidence>